<evidence type="ECO:0000313" key="2">
    <source>
        <dbReference type="Proteomes" id="UP000321157"/>
    </source>
</evidence>
<protein>
    <submittedName>
        <fullName evidence="1">Uncharacterized protein</fullName>
    </submittedName>
</protein>
<dbReference type="RefSeq" id="WP_146812015.1">
    <property type="nucleotide sequence ID" value="NZ_BJXX01000183.1"/>
</dbReference>
<organism evidence="1 2">
    <name type="scientific">Aneurinibacillus danicus</name>
    <dbReference type="NCBI Taxonomy" id="267746"/>
    <lineage>
        <taxon>Bacteria</taxon>
        <taxon>Bacillati</taxon>
        <taxon>Bacillota</taxon>
        <taxon>Bacilli</taxon>
        <taxon>Bacillales</taxon>
        <taxon>Paenibacillaceae</taxon>
        <taxon>Aneurinibacillus group</taxon>
        <taxon>Aneurinibacillus</taxon>
    </lineage>
</organism>
<dbReference type="Proteomes" id="UP000321157">
    <property type="component" value="Unassembled WGS sequence"/>
</dbReference>
<comment type="caution">
    <text evidence="1">The sequence shown here is derived from an EMBL/GenBank/DDBJ whole genome shotgun (WGS) entry which is preliminary data.</text>
</comment>
<proteinExistence type="predicted"/>
<sequence length="67" mass="7600">MVTRDSNPKGFIEIVAKVPNKELVNVKKDEDVFLADVSADNHLISNPKNKTMPGLFWDLEENQMVTQ</sequence>
<keyword evidence="2" id="KW-1185">Reference proteome</keyword>
<dbReference type="AlphaFoldDB" id="A0A511VBT3"/>
<accession>A0A511VBT3</accession>
<name>A0A511VBT3_9BACL</name>
<dbReference type="OrthoDB" id="2112249at2"/>
<evidence type="ECO:0000313" key="1">
    <source>
        <dbReference type="EMBL" id="GEN36377.1"/>
    </source>
</evidence>
<dbReference type="EMBL" id="BJXX01000183">
    <property type="protein sequence ID" value="GEN36377.1"/>
    <property type="molecule type" value="Genomic_DNA"/>
</dbReference>
<gene>
    <name evidence="1" type="ORF">ADA01nite_38370</name>
</gene>
<reference evidence="1 2" key="1">
    <citation type="submission" date="2019-07" db="EMBL/GenBank/DDBJ databases">
        <title>Whole genome shotgun sequence of Aneurinibacillus danicus NBRC 102444.</title>
        <authorList>
            <person name="Hosoyama A."/>
            <person name="Uohara A."/>
            <person name="Ohji S."/>
            <person name="Ichikawa N."/>
        </authorList>
    </citation>
    <scope>NUCLEOTIDE SEQUENCE [LARGE SCALE GENOMIC DNA]</scope>
    <source>
        <strain evidence="1 2">NBRC 102444</strain>
    </source>
</reference>